<proteinExistence type="predicted"/>
<organism evidence="1 2">
    <name type="scientific">Lentinula aff. lateritia</name>
    <dbReference type="NCBI Taxonomy" id="2804960"/>
    <lineage>
        <taxon>Eukaryota</taxon>
        <taxon>Fungi</taxon>
        <taxon>Dikarya</taxon>
        <taxon>Basidiomycota</taxon>
        <taxon>Agaricomycotina</taxon>
        <taxon>Agaricomycetes</taxon>
        <taxon>Agaricomycetidae</taxon>
        <taxon>Agaricales</taxon>
        <taxon>Marasmiineae</taxon>
        <taxon>Omphalotaceae</taxon>
        <taxon>Lentinula</taxon>
    </lineage>
</organism>
<comment type="caution">
    <text evidence="1">The sequence shown here is derived from an EMBL/GenBank/DDBJ whole genome shotgun (WGS) entry which is preliminary data.</text>
</comment>
<dbReference type="Proteomes" id="UP001163835">
    <property type="component" value="Unassembled WGS sequence"/>
</dbReference>
<accession>A0ACC1TWD0</accession>
<evidence type="ECO:0000313" key="2">
    <source>
        <dbReference type="Proteomes" id="UP001163835"/>
    </source>
</evidence>
<reference evidence="1" key="1">
    <citation type="submission" date="2022-09" db="EMBL/GenBank/DDBJ databases">
        <title>A Global Phylogenomic Analysis of the Shiitake Genus Lentinula.</title>
        <authorList>
            <consortium name="DOE Joint Genome Institute"/>
            <person name="Sierra-Patev S."/>
            <person name="Min B."/>
            <person name="Naranjo-Ortiz M."/>
            <person name="Looney B."/>
            <person name="Konkel Z."/>
            <person name="Slot J.C."/>
            <person name="Sakamoto Y."/>
            <person name="Steenwyk J.L."/>
            <person name="Rokas A."/>
            <person name="Carro J."/>
            <person name="Camarero S."/>
            <person name="Ferreira P."/>
            <person name="Molpeceres G."/>
            <person name="Ruiz-Duenas F.J."/>
            <person name="Serrano A."/>
            <person name="Henrissat B."/>
            <person name="Drula E."/>
            <person name="Hughes K.W."/>
            <person name="Mata J.L."/>
            <person name="Ishikawa N.K."/>
            <person name="Vargas-Isla R."/>
            <person name="Ushijima S."/>
            <person name="Smith C.A."/>
            <person name="Ahrendt S."/>
            <person name="Andreopoulos W."/>
            <person name="He G."/>
            <person name="Labutti K."/>
            <person name="Lipzen A."/>
            <person name="Ng V."/>
            <person name="Riley R."/>
            <person name="Sandor L."/>
            <person name="Barry K."/>
            <person name="Martinez A.T."/>
            <person name="Xiao Y."/>
            <person name="Gibbons J.G."/>
            <person name="Terashima K."/>
            <person name="Grigoriev I.V."/>
            <person name="Hibbett D.S."/>
        </authorList>
    </citation>
    <scope>NUCLEOTIDE SEQUENCE</scope>
    <source>
        <strain evidence="1">TMI1499</strain>
    </source>
</reference>
<protein>
    <submittedName>
        <fullName evidence="1">Uncharacterized protein</fullName>
    </submittedName>
</protein>
<evidence type="ECO:0000313" key="1">
    <source>
        <dbReference type="EMBL" id="KAJ3809022.1"/>
    </source>
</evidence>
<name>A0ACC1TWD0_9AGAR</name>
<dbReference type="EMBL" id="MU795183">
    <property type="protein sequence ID" value="KAJ3809022.1"/>
    <property type="molecule type" value="Genomic_DNA"/>
</dbReference>
<gene>
    <name evidence="1" type="ORF">F5876DRAFT_89677</name>
</gene>
<keyword evidence="2" id="KW-1185">Reference proteome</keyword>
<sequence length="874" mass="99665">MSPVDPLIYHHSQFSSSSIQAHLASQDEEDDPIHPFQGDFFGNDYSNEDFPGFDDDDCEDDENGNEETEADLDPELEPTWEPVREPASVLQEYDEQTTNGFLHYEAHIPGIKENKWAPFASHMDWEIAHWAKLRGTGSNAFSELLAIDGVSEALQLSYKNSDELNSIIDTKLPAQRPAFVRQEVVIAGEALDLYKRPVMECIQALYGSPEHAHYLCLTPEQHYSDANKTNRLYHDMHTGKWWWSTQKQLEKDKPGATIVPIILSSDKTQITLFRNKSAYPVYLTIGNLPKEIRRKPSQQGQILLAYLPTSRLQHITSIANLFHACMGDLLAPLKEAGVNGVVLSSEDGIKRHCHPILAVYIGDYPEQMLVTCSYYGTSPVCIVSKNQLGDYPCSAELRDPVKAVQAAKLINTAEWTKHCSDADMKPIQHPFSEDLPYTDIFHSITPDILHQMYQGVMKHLIVWITTIVGADEVDARVRRLPARYGIHHFHKGITTLSRMCTFLLSLVTDIPRKTTSQSNRLLIATRALLDFLYLSCYPIHRFKLFGTSDNYNTETTERLHIDFTKDAYRASNRKDEYSQMTKWLERREKVVQHTNYLSWCKSQRGLNPQSIPFIMPGVRYDFPGSQRSLQDMQCSLTHVLTKFPTRKMVSFSKLMQIKPDQQGYGAFNFEYALKMFIVQHSDPQSTTIGQIEDMTTFLSLLFQSVPVWHRIKFRNEDLYGTKTLDVVAAHPRRYNSHGQITQIFQFDAALIQVQPKVDASNLDFLQGLQVGRIRVIFSIPSQHLACLILPKDIVLPTHVAYVECGLYRVKPLFNRDGSRAASVISVEMIQQSVHLYPKWGGVVPSIWSYESVLDQSPSFLVSPFTDIHTYFNMS</sequence>